<gene>
    <name evidence="16" type="ORF">ACFPN2_33790</name>
</gene>
<evidence type="ECO:0000256" key="10">
    <source>
        <dbReference type="ARBA" id="ARBA00023002"/>
    </source>
</evidence>
<protein>
    <submittedName>
        <fullName evidence="16">Sterol desaturase family protein</fullName>
    </submittedName>
</protein>
<organism evidence="16 17">
    <name type="scientific">Steroidobacter flavus</name>
    <dbReference type="NCBI Taxonomy" id="1842136"/>
    <lineage>
        <taxon>Bacteria</taxon>
        <taxon>Pseudomonadati</taxon>
        <taxon>Pseudomonadota</taxon>
        <taxon>Gammaproteobacteria</taxon>
        <taxon>Steroidobacterales</taxon>
        <taxon>Steroidobacteraceae</taxon>
        <taxon>Steroidobacter</taxon>
    </lineage>
</organism>
<keyword evidence="11" id="KW-0443">Lipid metabolism</keyword>
<dbReference type="Pfam" id="PF04116">
    <property type="entry name" value="FA_hydroxylase"/>
    <property type="match status" value="1"/>
</dbReference>
<evidence type="ECO:0000256" key="13">
    <source>
        <dbReference type="ARBA" id="ARBA00023160"/>
    </source>
</evidence>
<evidence type="ECO:0000256" key="6">
    <source>
        <dbReference type="ARBA" id="ARBA00022824"/>
    </source>
</evidence>
<evidence type="ECO:0000256" key="1">
    <source>
        <dbReference type="ARBA" id="ARBA00001947"/>
    </source>
</evidence>
<dbReference type="Proteomes" id="UP001595904">
    <property type="component" value="Unassembled WGS sequence"/>
</dbReference>
<evidence type="ECO:0000256" key="14">
    <source>
        <dbReference type="SAM" id="Phobius"/>
    </source>
</evidence>
<evidence type="ECO:0000256" key="3">
    <source>
        <dbReference type="ARBA" id="ARBA00022516"/>
    </source>
</evidence>
<evidence type="ECO:0000256" key="8">
    <source>
        <dbReference type="ARBA" id="ARBA00022833"/>
    </source>
</evidence>
<dbReference type="EMBL" id="JBHSDU010000015">
    <property type="protein sequence ID" value="MFC4314095.1"/>
    <property type="molecule type" value="Genomic_DNA"/>
</dbReference>
<evidence type="ECO:0000256" key="11">
    <source>
        <dbReference type="ARBA" id="ARBA00023098"/>
    </source>
</evidence>
<comment type="caution">
    <text evidence="16">The sequence shown here is derived from an EMBL/GenBank/DDBJ whole genome shotgun (WGS) entry which is preliminary data.</text>
</comment>
<keyword evidence="7" id="KW-0276">Fatty acid metabolism</keyword>
<feature type="transmembrane region" description="Helical" evidence="14">
    <location>
        <begin position="95"/>
        <end position="114"/>
    </location>
</feature>
<evidence type="ECO:0000313" key="17">
    <source>
        <dbReference type="Proteomes" id="UP001595904"/>
    </source>
</evidence>
<keyword evidence="9 14" id="KW-1133">Transmembrane helix</keyword>
<evidence type="ECO:0000256" key="2">
    <source>
        <dbReference type="ARBA" id="ARBA00004477"/>
    </source>
</evidence>
<dbReference type="InterPro" id="IPR006694">
    <property type="entry name" value="Fatty_acid_hydroxylase"/>
</dbReference>
<keyword evidence="13" id="KW-0275">Fatty acid biosynthesis</keyword>
<keyword evidence="8" id="KW-0862">Zinc</keyword>
<evidence type="ECO:0000256" key="9">
    <source>
        <dbReference type="ARBA" id="ARBA00022989"/>
    </source>
</evidence>
<evidence type="ECO:0000256" key="7">
    <source>
        <dbReference type="ARBA" id="ARBA00022832"/>
    </source>
</evidence>
<dbReference type="PANTHER" id="PTHR12863:SF1">
    <property type="entry name" value="FATTY ACID 2-HYDROXYLASE"/>
    <property type="match status" value="1"/>
</dbReference>
<keyword evidence="17" id="KW-1185">Reference proteome</keyword>
<feature type="transmembrane region" description="Helical" evidence="14">
    <location>
        <begin position="47"/>
        <end position="68"/>
    </location>
</feature>
<proteinExistence type="predicted"/>
<keyword evidence="4 14" id="KW-0812">Transmembrane</keyword>
<evidence type="ECO:0000313" key="16">
    <source>
        <dbReference type="EMBL" id="MFC4314095.1"/>
    </source>
</evidence>
<evidence type="ECO:0000256" key="5">
    <source>
        <dbReference type="ARBA" id="ARBA00022723"/>
    </source>
</evidence>
<keyword evidence="3" id="KW-0444">Lipid biosynthesis</keyword>
<feature type="domain" description="Fatty acid hydroxylase" evidence="15">
    <location>
        <begin position="56"/>
        <end position="187"/>
    </location>
</feature>
<dbReference type="RefSeq" id="WP_380604996.1">
    <property type="nucleotide sequence ID" value="NZ_JBHSDU010000015.1"/>
</dbReference>
<name>A0ABV8T414_9GAMM</name>
<keyword evidence="12 14" id="KW-0472">Membrane</keyword>
<keyword evidence="6" id="KW-0256">Endoplasmic reticulum</keyword>
<reference evidence="17" key="1">
    <citation type="journal article" date="2019" name="Int. J. Syst. Evol. Microbiol.">
        <title>The Global Catalogue of Microorganisms (GCM) 10K type strain sequencing project: providing services to taxonomists for standard genome sequencing and annotation.</title>
        <authorList>
            <consortium name="The Broad Institute Genomics Platform"/>
            <consortium name="The Broad Institute Genome Sequencing Center for Infectious Disease"/>
            <person name="Wu L."/>
            <person name="Ma J."/>
        </authorList>
    </citation>
    <scope>NUCLEOTIDE SEQUENCE [LARGE SCALE GENOMIC DNA]</scope>
    <source>
        <strain evidence="17">CGMCC 1.10759</strain>
    </source>
</reference>
<dbReference type="PANTHER" id="PTHR12863">
    <property type="entry name" value="FATTY ACID HYDROXYLASE"/>
    <property type="match status" value="1"/>
</dbReference>
<feature type="transmembrane region" description="Helical" evidence="14">
    <location>
        <begin position="120"/>
        <end position="139"/>
    </location>
</feature>
<keyword evidence="10" id="KW-0560">Oxidoreductase</keyword>
<evidence type="ECO:0000259" key="15">
    <source>
        <dbReference type="Pfam" id="PF04116"/>
    </source>
</evidence>
<dbReference type="InterPro" id="IPR014430">
    <property type="entry name" value="Scs7"/>
</dbReference>
<keyword evidence="5" id="KW-0479">Metal-binding</keyword>
<evidence type="ECO:0000256" key="4">
    <source>
        <dbReference type="ARBA" id="ARBA00022692"/>
    </source>
</evidence>
<evidence type="ECO:0000256" key="12">
    <source>
        <dbReference type="ARBA" id="ARBA00023136"/>
    </source>
</evidence>
<accession>A0ABV8T414</accession>
<feature type="transmembrane region" description="Helical" evidence="14">
    <location>
        <begin position="21"/>
        <end position="41"/>
    </location>
</feature>
<comment type="cofactor">
    <cofactor evidence="1">
        <name>Zn(2+)</name>
        <dbReference type="ChEBI" id="CHEBI:29105"/>
    </cofactor>
</comment>
<comment type="subcellular location">
    <subcellularLocation>
        <location evidence="2">Endoplasmic reticulum membrane</location>
        <topology evidence="2">Multi-pass membrane protein</topology>
    </subcellularLocation>
</comment>
<sequence>MSRIVELLRPFFRVIAMSQANYRLAYVTDIACALVFGILGARAGGTWYLALASILGGAFVFSFVEYAFHRWLFHSNAPIWSELHASHHSKPKQPAALPFWFSAGSAPVFFWMLTQWLSAFVAHFLLCGFFAAYFGYGVVHHLQHSVRIKDISVPWVRRKWAAHAVHHGREDVNFGVTTSLWDRLLGTYRPAGNR</sequence>